<dbReference type="EMBL" id="JMSN01000107">
    <property type="protein sequence ID" value="KDN39238.1"/>
    <property type="molecule type" value="Genomic_DNA"/>
</dbReference>
<keyword evidence="2" id="KW-0285">Flavoprotein</keyword>
<dbReference type="GO" id="GO:0050661">
    <property type="term" value="F:NADP binding"/>
    <property type="evidence" value="ECO:0007669"/>
    <property type="project" value="InterPro"/>
</dbReference>
<evidence type="ECO:0000256" key="4">
    <source>
        <dbReference type="ARBA" id="ARBA00023002"/>
    </source>
</evidence>
<dbReference type="InterPro" id="IPR050346">
    <property type="entry name" value="FMO-like"/>
</dbReference>
<gene>
    <name evidence="6" type="ORF">K437DRAFT_296149</name>
</gene>
<dbReference type="AlphaFoldDB" id="A0A066VG12"/>
<feature type="region of interest" description="Disordered" evidence="5">
    <location>
        <begin position="176"/>
        <end position="208"/>
    </location>
</feature>
<dbReference type="OMA" id="HSAWYRT"/>
<proteinExistence type="inferred from homology"/>
<reference evidence="6 7" key="1">
    <citation type="submission" date="2014-05" db="EMBL/GenBank/DDBJ databases">
        <title>Draft genome sequence of a rare smut relative, Tilletiaria anomala UBC 951.</title>
        <authorList>
            <consortium name="DOE Joint Genome Institute"/>
            <person name="Toome M."/>
            <person name="Kuo A."/>
            <person name="Henrissat B."/>
            <person name="Lipzen A."/>
            <person name="Tritt A."/>
            <person name="Yoshinaga Y."/>
            <person name="Zane M."/>
            <person name="Barry K."/>
            <person name="Grigoriev I.V."/>
            <person name="Spatafora J.W."/>
            <person name="Aimea M.C."/>
        </authorList>
    </citation>
    <scope>NUCLEOTIDE SEQUENCE [LARGE SCALE GENOMIC DNA]</scope>
    <source>
        <strain evidence="6 7">UBC 951</strain>
    </source>
</reference>
<dbReference type="FunCoup" id="A0A066VG12">
    <property type="interactions" value="22"/>
</dbReference>
<sequence>MPAADKKTEAKRVAIIGAGSAGLAAANEFCAVSSAHAEAGPRIQYAVTLYERRPRVGGIWLYDPHPGACRLVFDPHGTPAVTWAPAHAYGNDDEEVGGYELKHRSPGPMYEGLRTNIPSDLMAYRDAPFPEGTPLFPPRAVVQSYLEEFAQRVLGTSRVDVRLNTRVAQVYRLPAEDDAPSSPSRWVVESEAPAECHPSGEHPAPERRREEFDHIVLASGRCNTPSIPYIPGLWNWTGQVLHSAWYRTPYDYKGKNVLVLGNMSSGMDICRELVGNAARVLPAPTAAEPPYAGADGAAHMRAATEAWRNGAGTLAHGGSVTQSVIDIDAPPPLDYDPRDAASPAWSRLIRVVPRIARIDAARIYLVDGSVLDQIDVIIFATGFAYDFPFLDQSKPPFCSHPLVPMPPPRELLTAADAAALRARVHAPFRRQWPTAPALANLDDWQLCYRFDGSLAVLGAPVRIVPFPFAQVQARYLAQHWAGRAPPLTKLDPRFPPNDPARWVSPLPPGGAEAPPDTLMLHDMGTPSDTAYTNGLLRHFVPPEDVTLPEWDATFTQASDGKGGGAPRGPEGWRLLPTWRQQRRANGTLLRREELGF</sequence>
<dbReference type="GO" id="GO:0004499">
    <property type="term" value="F:N,N-dimethylaniline monooxygenase activity"/>
    <property type="evidence" value="ECO:0007669"/>
    <property type="project" value="InterPro"/>
</dbReference>
<feature type="compositionally biased region" description="Basic and acidic residues" evidence="5">
    <location>
        <begin position="198"/>
        <end position="208"/>
    </location>
</feature>
<dbReference type="PANTHER" id="PTHR23023">
    <property type="entry name" value="DIMETHYLANILINE MONOOXYGENASE"/>
    <property type="match status" value="1"/>
</dbReference>
<dbReference type="InterPro" id="IPR020946">
    <property type="entry name" value="Flavin_mOase-like"/>
</dbReference>
<dbReference type="SUPFAM" id="SSF51905">
    <property type="entry name" value="FAD/NAD(P)-binding domain"/>
    <property type="match status" value="1"/>
</dbReference>
<evidence type="ECO:0000256" key="2">
    <source>
        <dbReference type="ARBA" id="ARBA00022630"/>
    </source>
</evidence>
<evidence type="ECO:0000313" key="6">
    <source>
        <dbReference type="EMBL" id="KDN39238.1"/>
    </source>
</evidence>
<name>A0A066VG12_TILAU</name>
<dbReference type="GO" id="GO:0050660">
    <property type="term" value="F:flavin adenine dinucleotide binding"/>
    <property type="evidence" value="ECO:0007669"/>
    <property type="project" value="InterPro"/>
</dbReference>
<dbReference type="STRING" id="1037660.A0A066VG12"/>
<dbReference type="Gene3D" id="3.50.50.60">
    <property type="entry name" value="FAD/NAD(P)-binding domain"/>
    <property type="match status" value="2"/>
</dbReference>
<organism evidence="6 7">
    <name type="scientific">Tilletiaria anomala (strain ATCC 24038 / CBS 436.72 / UBC 951)</name>
    <dbReference type="NCBI Taxonomy" id="1037660"/>
    <lineage>
        <taxon>Eukaryota</taxon>
        <taxon>Fungi</taxon>
        <taxon>Dikarya</taxon>
        <taxon>Basidiomycota</taxon>
        <taxon>Ustilaginomycotina</taxon>
        <taxon>Exobasidiomycetes</taxon>
        <taxon>Georgefischeriales</taxon>
        <taxon>Tilletiariaceae</taxon>
        <taxon>Tilletiaria</taxon>
    </lineage>
</organism>
<protein>
    <submittedName>
        <fullName evidence="6">FAD/NAD(P)-binding domain-containing protein</fullName>
    </submittedName>
</protein>
<evidence type="ECO:0000256" key="1">
    <source>
        <dbReference type="ARBA" id="ARBA00009183"/>
    </source>
</evidence>
<dbReference type="Proteomes" id="UP000027361">
    <property type="component" value="Unassembled WGS sequence"/>
</dbReference>
<accession>A0A066VG12</accession>
<evidence type="ECO:0000313" key="7">
    <source>
        <dbReference type="Proteomes" id="UP000027361"/>
    </source>
</evidence>
<dbReference type="HOGENOM" id="CLU_006909_5_0_1"/>
<dbReference type="RefSeq" id="XP_013240962.1">
    <property type="nucleotide sequence ID" value="XM_013385508.1"/>
</dbReference>
<comment type="similarity">
    <text evidence="1">Belongs to the FMO family.</text>
</comment>
<keyword evidence="4" id="KW-0560">Oxidoreductase</keyword>
<evidence type="ECO:0000256" key="5">
    <source>
        <dbReference type="SAM" id="MobiDB-lite"/>
    </source>
</evidence>
<dbReference type="Pfam" id="PF00743">
    <property type="entry name" value="FMO-like"/>
    <property type="match status" value="2"/>
</dbReference>
<dbReference type="InParanoid" id="A0A066VG12"/>
<keyword evidence="3" id="KW-0274">FAD</keyword>
<dbReference type="GeneID" id="25267306"/>
<dbReference type="OrthoDB" id="66881at2759"/>
<keyword evidence="7" id="KW-1185">Reference proteome</keyword>
<evidence type="ECO:0000256" key="3">
    <source>
        <dbReference type="ARBA" id="ARBA00022827"/>
    </source>
</evidence>
<dbReference type="InterPro" id="IPR036188">
    <property type="entry name" value="FAD/NAD-bd_sf"/>
</dbReference>
<comment type="caution">
    <text evidence="6">The sequence shown here is derived from an EMBL/GenBank/DDBJ whole genome shotgun (WGS) entry which is preliminary data.</text>
</comment>